<organism evidence="1">
    <name type="scientific">Aeromonas hydrophila</name>
    <dbReference type="NCBI Taxonomy" id="644"/>
    <lineage>
        <taxon>Bacteria</taxon>
        <taxon>Pseudomonadati</taxon>
        <taxon>Pseudomonadota</taxon>
        <taxon>Gammaproteobacteria</taxon>
        <taxon>Aeromonadales</taxon>
        <taxon>Aeromonadaceae</taxon>
        <taxon>Aeromonas</taxon>
    </lineage>
</organism>
<accession>A0A0K0VKJ5</accession>
<keyword evidence="1" id="KW-0614">Plasmid</keyword>
<dbReference type="EMBL" id="KR677378">
    <property type="protein sequence ID" value="AKS10293.1"/>
    <property type="molecule type" value="Genomic_DNA"/>
</dbReference>
<geneLocation type="plasmid" evidence="1">
    <name>pSL</name>
</geneLocation>
<proteinExistence type="predicted"/>
<protein>
    <submittedName>
        <fullName evidence="1">Uncharacterized protein</fullName>
    </submittedName>
</protein>
<evidence type="ECO:0000313" key="1">
    <source>
        <dbReference type="EMBL" id="AKS10293.1"/>
    </source>
</evidence>
<sequence length="66" mass="7242">MPQIQVNGDTSWLLGIDGVESREVQWLQPLYLGRSLSDGPSEIRRGISVAINPVNPDDPNSYHPVG</sequence>
<reference evidence="1" key="1">
    <citation type="submission" date="2015-05" db="EMBL/GenBank/DDBJ databases">
        <title>Aeromonas hydrophila plasmid SL.</title>
        <authorList>
            <person name="Sun Z.L."/>
            <person name="Gong C.L."/>
            <person name="Xue R.Y."/>
            <person name="Cao G.L."/>
            <person name="Hu X.L."/>
        </authorList>
    </citation>
    <scope>NUCLEOTIDE SEQUENCE</scope>
    <source>
        <strain evidence="1">SL</strain>
        <plasmid evidence="1">pSL</plasmid>
    </source>
</reference>
<name>A0A0K0VKJ5_AERHY</name>
<dbReference type="AlphaFoldDB" id="A0A0K0VKJ5"/>